<comment type="similarity">
    <text evidence="1 2">Belongs to the reduced folate carrier (RFC) transporter (TC 2.A.48) family.</text>
</comment>
<dbReference type="PANTHER" id="PTHR10686">
    <property type="entry name" value="FOLATE TRANSPORTER"/>
    <property type="match status" value="1"/>
</dbReference>
<dbReference type="AlphaFoldDB" id="A0A7M5X314"/>
<feature type="transmembrane region" description="Helical" evidence="3">
    <location>
        <begin position="290"/>
        <end position="310"/>
    </location>
</feature>
<keyword evidence="2 3" id="KW-0472">Membrane</keyword>
<comment type="subcellular location">
    <subcellularLocation>
        <location evidence="2">Membrane</location>
        <topology evidence="2">Multi-pass membrane protein</topology>
    </subcellularLocation>
</comment>
<dbReference type="PIRSF" id="PIRSF028739">
    <property type="entry name" value="Folate_carrier"/>
    <property type="match status" value="1"/>
</dbReference>
<dbReference type="SUPFAM" id="SSF103473">
    <property type="entry name" value="MFS general substrate transporter"/>
    <property type="match status" value="1"/>
</dbReference>
<dbReference type="GO" id="GO:0005886">
    <property type="term" value="C:plasma membrane"/>
    <property type="evidence" value="ECO:0007669"/>
    <property type="project" value="UniProtKB-UniRule"/>
</dbReference>
<feature type="transmembrane region" description="Helical" evidence="3">
    <location>
        <begin position="379"/>
        <end position="401"/>
    </location>
</feature>
<keyword evidence="3" id="KW-1133">Transmembrane helix</keyword>
<feature type="transmembrane region" description="Helical" evidence="3">
    <location>
        <begin position="413"/>
        <end position="437"/>
    </location>
</feature>
<dbReference type="GO" id="GO:0090482">
    <property type="term" value="F:vitamin transmembrane transporter activity"/>
    <property type="evidence" value="ECO:0007669"/>
    <property type="project" value="InterPro"/>
</dbReference>
<feature type="transmembrane region" description="Helical" evidence="3">
    <location>
        <begin position="48"/>
        <end position="70"/>
    </location>
</feature>
<evidence type="ECO:0000313" key="4">
    <source>
        <dbReference type="EnsemblMetazoa" id="CLYHEMP017002.1"/>
    </source>
</evidence>
<sequence length="461" mass="51993">MAGEWMKPTLILSLYGFFKEMKPSESFLTPYLNSTFKNIPKKTISDEIYPISTYSYLVFLFLVLMTTDFLRYKPLVIIESLAYLATRVILVWGQGVLIMQIMQMTYGLASATEVAYYSYIYALVDREHYQKVSSYTRLAVLAGKGVGDLSGQLLLSTNTVNLLQLNYVSLASVAVSVIAACFLPKVTGSVFGTMKEEKGFERFDNEERIDDEDQTDQITSSKNIVPQTCSVRLQQYFKNIWHTFKSCYSDKKLLQWSCFWAIAMCGGLQVEDYVMNLWSALQGDEIKKAYNGAVFAAGTITSAVCVFLFSIAKVDWNSVSEVVIGCLSIVQSTMVFNMAWTSDVTIAYVMYVIFRASYAFSLTVASFQIANRLTMDGFGLVFGWNTLVAVCLQSILTLIVVDKNGLDLPESKQFVIYGCYFVLVALIFFLLPLWHVLQKSFAWMKSRSGRQKNDTSKNSTI</sequence>
<dbReference type="Pfam" id="PF01770">
    <property type="entry name" value="Folate_carrier"/>
    <property type="match status" value="1"/>
</dbReference>
<dbReference type="RefSeq" id="XP_066932826.1">
    <property type="nucleotide sequence ID" value="XM_067076725.1"/>
</dbReference>
<evidence type="ECO:0000256" key="1">
    <source>
        <dbReference type="ARBA" id="ARBA00005773"/>
    </source>
</evidence>
<evidence type="ECO:0000256" key="2">
    <source>
        <dbReference type="PIRNR" id="PIRNR028739"/>
    </source>
</evidence>
<dbReference type="Gene3D" id="1.20.1250.20">
    <property type="entry name" value="MFS general substrate transporter like domains"/>
    <property type="match status" value="1"/>
</dbReference>
<protein>
    <recommendedName>
        <fullName evidence="6">Thiamine transporter 2</fullName>
    </recommendedName>
</protein>
<dbReference type="EnsemblMetazoa" id="CLYHEMT017002.1">
    <property type="protein sequence ID" value="CLYHEMP017002.1"/>
    <property type="gene ID" value="CLYHEMG017002"/>
</dbReference>
<name>A0A7M5X314_9CNID</name>
<keyword evidence="3" id="KW-0812">Transmembrane</keyword>
<evidence type="ECO:0000313" key="5">
    <source>
        <dbReference type="Proteomes" id="UP000594262"/>
    </source>
</evidence>
<accession>A0A7M5X314</accession>
<dbReference type="GeneID" id="136820537"/>
<evidence type="ECO:0008006" key="6">
    <source>
        <dbReference type="Google" id="ProtNLM"/>
    </source>
</evidence>
<dbReference type="Proteomes" id="UP000594262">
    <property type="component" value="Unplaced"/>
</dbReference>
<keyword evidence="2" id="KW-0813">Transport</keyword>
<keyword evidence="5" id="KW-1185">Reference proteome</keyword>
<organism evidence="4 5">
    <name type="scientific">Clytia hemisphaerica</name>
    <dbReference type="NCBI Taxonomy" id="252671"/>
    <lineage>
        <taxon>Eukaryota</taxon>
        <taxon>Metazoa</taxon>
        <taxon>Cnidaria</taxon>
        <taxon>Hydrozoa</taxon>
        <taxon>Hydroidolina</taxon>
        <taxon>Leptothecata</taxon>
        <taxon>Obeliida</taxon>
        <taxon>Clytiidae</taxon>
        <taxon>Clytia</taxon>
    </lineage>
</organism>
<dbReference type="InterPro" id="IPR002666">
    <property type="entry name" value="Folate_carrier"/>
</dbReference>
<proteinExistence type="inferred from homology"/>
<feature type="transmembrane region" description="Helical" evidence="3">
    <location>
        <begin position="82"/>
        <end position="102"/>
    </location>
</feature>
<dbReference type="NCBIfam" id="TIGR00806">
    <property type="entry name" value="rfc"/>
    <property type="match status" value="1"/>
</dbReference>
<evidence type="ECO:0000256" key="3">
    <source>
        <dbReference type="SAM" id="Phobius"/>
    </source>
</evidence>
<reference evidence="4" key="1">
    <citation type="submission" date="2021-01" db="UniProtKB">
        <authorList>
            <consortium name="EnsemblMetazoa"/>
        </authorList>
    </citation>
    <scope>IDENTIFICATION</scope>
</reference>
<dbReference type="InterPro" id="IPR036259">
    <property type="entry name" value="MFS_trans_sf"/>
</dbReference>
<dbReference type="PANTHER" id="PTHR10686:SF18">
    <property type="entry name" value="IP11787P-RELATED"/>
    <property type="match status" value="1"/>
</dbReference>
<dbReference type="OrthoDB" id="18814at2759"/>
<feature type="transmembrane region" description="Helical" evidence="3">
    <location>
        <begin position="346"/>
        <end position="367"/>
    </location>
</feature>